<accession>A0A9P7KBV5</accession>
<feature type="compositionally biased region" description="Polar residues" evidence="1">
    <location>
        <begin position="158"/>
        <end position="169"/>
    </location>
</feature>
<reference evidence="2" key="2">
    <citation type="submission" date="2021-10" db="EMBL/GenBank/DDBJ databases">
        <title>Phylogenomics reveals ancestral predisposition of the termite-cultivated fungus Termitomyces towards a domesticated lifestyle.</title>
        <authorList>
            <person name="Auxier B."/>
            <person name="Grum-Grzhimaylo A."/>
            <person name="Cardenas M.E."/>
            <person name="Lodge J.D."/>
            <person name="Laessoe T."/>
            <person name="Pedersen O."/>
            <person name="Smith M.E."/>
            <person name="Kuyper T.W."/>
            <person name="Franco-Molano E.A."/>
            <person name="Baroni T.J."/>
            <person name="Aanen D.K."/>
        </authorList>
    </citation>
    <scope>NUCLEOTIDE SEQUENCE</scope>
    <source>
        <strain evidence="2">AP01</strain>
        <tissue evidence="2">Mycelium</tissue>
    </source>
</reference>
<gene>
    <name evidence="2" type="ORF">DXG03_007323</name>
</gene>
<dbReference type="EMBL" id="JABCKV010000053">
    <property type="protein sequence ID" value="KAG5644953.1"/>
    <property type="molecule type" value="Genomic_DNA"/>
</dbReference>
<comment type="caution">
    <text evidence="2">The sequence shown here is derived from an EMBL/GenBank/DDBJ whole genome shotgun (WGS) entry which is preliminary data.</text>
</comment>
<feature type="compositionally biased region" description="Low complexity" evidence="1">
    <location>
        <begin position="105"/>
        <end position="117"/>
    </location>
</feature>
<dbReference type="AlphaFoldDB" id="A0A9P7KBV5"/>
<organism evidence="2 3">
    <name type="scientific">Asterophora parasitica</name>
    <dbReference type="NCBI Taxonomy" id="117018"/>
    <lineage>
        <taxon>Eukaryota</taxon>
        <taxon>Fungi</taxon>
        <taxon>Dikarya</taxon>
        <taxon>Basidiomycota</taxon>
        <taxon>Agaricomycotina</taxon>
        <taxon>Agaricomycetes</taxon>
        <taxon>Agaricomycetidae</taxon>
        <taxon>Agaricales</taxon>
        <taxon>Tricholomatineae</taxon>
        <taxon>Lyophyllaceae</taxon>
        <taxon>Asterophora</taxon>
    </lineage>
</organism>
<dbReference type="OrthoDB" id="2238745at2759"/>
<keyword evidence="3" id="KW-1185">Reference proteome</keyword>
<reference evidence="2" key="1">
    <citation type="submission" date="2020-07" db="EMBL/GenBank/DDBJ databases">
        <authorList>
            <person name="Nieuwenhuis M."/>
            <person name="Van De Peppel L.J.J."/>
        </authorList>
    </citation>
    <scope>NUCLEOTIDE SEQUENCE</scope>
    <source>
        <strain evidence="2">AP01</strain>
        <tissue evidence="2">Mycelium</tissue>
    </source>
</reference>
<dbReference type="Gene3D" id="2.60.40.640">
    <property type="match status" value="1"/>
</dbReference>
<protein>
    <submittedName>
        <fullName evidence="2">Uncharacterized protein</fullName>
    </submittedName>
</protein>
<evidence type="ECO:0000256" key="1">
    <source>
        <dbReference type="SAM" id="MobiDB-lite"/>
    </source>
</evidence>
<proteinExistence type="predicted"/>
<dbReference type="Proteomes" id="UP000775547">
    <property type="component" value="Unassembled WGS sequence"/>
</dbReference>
<dbReference type="InterPro" id="IPR014752">
    <property type="entry name" value="Arrestin-like_C"/>
</dbReference>
<feature type="region of interest" description="Disordered" evidence="1">
    <location>
        <begin position="96"/>
        <end position="123"/>
    </location>
</feature>
<feature type="compositionally biased region" description="Low complexity" evidence="1">
    <location>
        <begin position="186"/>
        <end position="198"/>
    </location>
</feature>
<sequence length="344" mass="37541">MTDKNNPLTIRLTESAVFLRSSGWRNRDQESRPSMLRGLLVMELSKPTRITSIKLDLVARSCTSWPEGIGTHRTDITEEHKLFHAETVCFRAGKVERPRRESSIGPGAAAYDAGEAGYESEDQHTPSYAITQPMNHEQVELGESQANPGTAIPRRSRSLSADNSYSQRVPSFHEDFSVLPTPPYSPFSQPSSPISDQPTLSSAQTPDDPRNSLNAGIRGSITRMGTQAPHLVFSLIARSGLFPNGRLGASKTFQKTNQGRQRPGTILNPHLNQVHLNPVHFLGQALHCGPPVNPAHQVLVLVSFVAGLAPVPDSVFHLSLASSSMPSSRSLQLRHAFLNPASIL</sequence>
<name>A0A9P7KBV5_9AGAR</name>
<evidence type="ECO:0000313" key="3">
    <source>
        <dbReference type="Proteomes" id="UP000775547"/>
    </source>
</evidence>
<evidence type="ECO:0000313" key="2">
    <source>
        <dbReference type="EMBL" id="KAG5644953.1"/>
    </source>
</evidence>
<feature type="region of interest" description="Disordered" evidence="1">
    <location>
        <begin position="146"/>
        <end position="212"/>
    </location>
</feature>